<dbReference type="EMBL" id="CP017641">
    <property type="protein sequence ID" value="APZ93910.1"/>
    <property type="molecule type" value="Genomic_DNA"/>
</dbReference>
<dbReference type="PANTHER" id="PTHR30026:SF23">
    <property type="entry name" value="TO APRF-PUTATIVE OUTER MEMBRANE EFFLUX PROTEIN OR SECRETED ALKALINE PHOSPHATASE-RELATED"/>
    <property type="match status" value="1"/>
</dbReference>
<keyword evidence="4" id="KW-0472">Membrane</keyword>
<proteinExistence type="predicted"/>
<evidence type="ECO:0000313" key="9">
    <source>
        <dbReference type="Proteomes" id="UP000187735"/>
    </source>
</evidence>
<sequence length="736" mass="81421" precursor="true">MTAMLLLASMLLQGCAAGPFRLQYLWPNDDGLSYYVDKASAIEYPVETSEEPTDPLLFNAPRNIRSPEEATPREIKLNECIRLALAESAAILDDASFGSPGNPILSRPAQAASIFDPAIQNTGFLFGNRGVEAALADFDALATTSITWGRDEVPQNVANSGILPGGTLTQETMSYQSRLEKPLVTGGTVSLEHQLNYDGNNRTPGTQLFQSSYSGLVQARIRQPLLAGSGVEFNRIAGPQNQSLRGVSGVSQGVLISRINNDISLTNFEQNVLTLVRDVEQRYWDLDLALRLYESEKDAFDQLVEYRNFLKSRNESGVPILQTESQIFQAEARLRGSLTDVLGAEARLRRLCHLPLNDDTFLYPADPPTEAELNPMWEASLQEALSHRVELRRQKWEIKSLELQLTAAESLTRPRLDMVSQYRRNGLGNRAYGGGNTLGGDIGSGQNEGWDIGVEFSVPIGLRTARIQQSNYEMRLRKAKAMLGEQEREIAYELAEAMREMQRWYELADSTTRRIKKSEDYVFLADQQVKNQEYGSPELFNLLLQAKIQHRDAEQAYMQSIISYNKAITDLKFRKGTLLTDNGVHLAEGNWHPAAYPIAMMRAEARSQAWDAHKLQTSPMEFVGQAGANSWESLGNEARPSTPGALDAENFDAGQAVLPGQPVPEIPPPNVIQPQPTQPPTGGDALPVPGNDLSIPMDLNPQPVPPAGDDPITHRTNSRAAQQEARWRAVGAESRR</sequence>
<feature type="region of interest" description="Disordered" evidence="6">
    <location>
        <begin position="656"/>
        <end position="736"/>
    </location>
</feature>
<organism evidence="8 9">
    <name type="scientific">Fuerstiella marisgermanici</name>
    <dbReference type="NCBI Taxonomy" id="1891926"/>
    <lineage>
        <taxon>Bacteria</taxon>
        <taxon>Pseudomonadati</taxon>
        <taxon>Planctomycetota</taxon>
        <taxon>Planctomycetia</taxon>
        <taxon>Planctomycetales</taxon>
        <taxon>Planctomycetaceae</taxon>
        <taxon>Fuerstiella</taxon>
    </lineage>
</organism>
<evidence type="ECO:0000256" key="7">
    <source>
        <dbReference type="SAM" id="SignalP"/>
    </source>
</evidence>
<dbReference type="GO" id="GO:0015562">
    <property type="term" value="F:efflux transmembrane transporter activity"/>
    <property type="evidence" value="ECO:0007669"/>
    <property type="project" value="InterPro"/>
</dbReference>
<dbReference type="STRING" id="1891926.Fuma_03528"/>
<evidence type="ECO:0000256" key="2">
    <source>
        <dbReference type="ARBA" id="ARBA00022452"/>
    </source>
</evidence>
<dbReference type="GO" id="GO:0009279">
    <property type="term" value="C:cell outer membrane"/>
    <property type="evidence" value="ECO:0007669"/>
    <property type="project" value="UniProtKB-SubCell"/>
</dbReference>
<accession>A0A1P8WIM1</accession>
<feature type="chain" id="PRO_5013247371" evidence="7">
    <location>
        <begin position="17"/>
        <end position="736"/>
    </location>
</feature>
<dbReference type="Proteomes" id="UP000187735">
    <property type="component" value="Chromosome"/>
</dbReference>
<feature type="compositionally biased region" description="Pro residues" evidence="6">
    <location>
        <begin position="661"/>
        <end position="679"/>
    </location>
</feature>
<evidence type="ECO:0000256" key="5">
    <source>
        <dbReference type="ARBA" id="ARBA00023237"/>
    </source>
</evidence>
<keyword evidence="2" id="KW-1134">Transmembrane beta strand</keyword>
<keyword evidence="7" id="KW-0732">Signal</keyword>
<dbReference type="SUPFAM" id="SSF56954">
    <property type="entry name" value="Outer membrane efflux proteins (OEP)"/>
    <property type="match status" value="1"/>
</dbReference>
<evidence type="ECO:0000256" key="6">
    <source>
        <dbReference type="SAM" id="MobiDB-lite"/>
    </source>
</evidence>
<dbReference type="GO" id="GO:0015288">
    <property type="term" value="F:porin activity"/>
    <property type="evidence" value="ECO:0007669"/>
    <property type="project" value="TreeGrafter"/>
</dbReference>
<dbReference type="RefSeq" id="WP_077025299.1">
    <property type="nucleotide sequence ID" value="NZ_CP017641.1"/>
</dbReference>
<gene>
    <name evidence="8" type="ORF">Fuma_03528</name>
</gene>
<dbReference type="KEGG" id="fmr:Fuma_03528"/>
<keyword evidence="3" id="KW-0812">Transmembrane</keyword>
<dbReference type="OrthoDB" id="229865at2"/>
<dbReference type="PANTHER" id="PTHR30026">
    <property type="entry name" value="OUTER MEMBRANE PROTEIN TOLC"/>
    <property type="match status" value="1"/>
</dbReference>
<feature type="signal peptide" evidence="7">
    <location>
        <begin position="1"/>
        <end position="16"/>
    </location>
</feature>
<protein>
    <submittedName>
        <fullName evidence="8">Outer membrane efflux protein</fullName>
    </submittedName>
</protein>
<reference evidence="8 9" key="1">
    <citation type="journal article" date="2016" name="Front. Microbiol.">
        <title>Fuerstia marisgermanicae gen. nov., sp. nov., an Unusual Member of the Phylum Planctomycetes from the German Wadden Sea.</title>
        <authorList>
            <person name="Kohn T."/>
            <person name="Heuer A."/>
            <person name="Jogler M."/>
            <person name="Vollmers J."/>
            <person name="Boedeker C."/>
            <person name="Bunk B."/>
            <person name="Rast P."/>
            <person name="Borchert D."/>
            <person name="Glockner I."/>
            <person name="Freese H.M."/>
            <person name="Klenk H.P."/>
            <person name="Overmann J."/>
            <person name="Kaster A.K."/>
            <person name="Rohde M."/>
            <person name="Wiegand S."/>
            <person name="Jogler C."/>
        </authorList>
    </citation>
    <scope>NUCLEOTIDE SEQUENCE [LARGE SCALE GENOMIC DNA]</scope>
    <source>
        <strain evidence="8 9">NH11</strain>
    </source>
</reference>
<dbReference type="Gene3D" id="1.20.1600.10">
    <property type="entry name" value="Outer membrane efflux proteins (OEP)"/>
    <property type="match status" value="1"/>
</dbReference>
<evidence type="ECO:0000313" key="8">
    <source>
        <dbReference type="EMBL" id="APZ93910.1"/>
    </source>
</evidence>
<keyword evidence="5" id="KW-0998">Cell outer membrane</keyword>
<evidence type="ECO:0000256" key="1">
    <source>
        <dbReference type="ARBA" id="ARBA00004442"/>
    </source>
</evidence>
<evidence type="ECO:0000256" key="3">
    <source>
        <dbReference type="ARBA" id="ARBA00022692"/>
    </source>
</evidence>
<name>A0A1P8WIM1_9PLAN</name>
<dbReference type="AlphaFoldDB" id="A0A1P8WIM1"/>
<evidence type="ECO:0000256" key="4">
    <source>
        <dbReference type="ARBA" id="ARBA00023136"/>
    </source>
</evidence>
<dbReference type="GO" id="GO:1990281">
    <property type="term" value="C:efflux pump complex"/>
    <property type="evidence" value="ECO:0007669"/>
    <property type="project" value="TreeGrafter"/>
</dbReference>
<keyword evidence="9" id="KW-1185">Reference proteome</keyword>
<dbReference type="InterPro" id="IPR051906">
    <property type="entry name" value="TolC-like"/>
</dbReference>
<comment type="subcellular location">
    <subcellularLocation>
        <location evidence="1">Cell outer membrane</location>
    </subcellularLocation>
</comment>